<dbReference type="SUPFAM" id="SSF48371">
    <property type="entry name" value="ARM repeat"/>
    <property type="match status" value="2"/>
</dbReference>
<sequence length="648" mass="71603">MSDDSESDDGTIKGPKEFIVEELSDSEDSSVAETSSEDEQRERPKPEIPPEYWHIQKLVKYMKSGNQTATVISLCCLKDHDLTTEINQMAIQDIGGLEVLINLLETKDLKCKLGSLSVLSELSQNEQIRRCITDLGGISLLVQNLADPARDLQILVAETIYNVAQIRKARKHVRKFDGIPKLVDLLDVNENCLKTQKEQLTPDELENVNIAKAAAKALWSVSRSRKNIQVMMRSGSVPLLAKLLRSVHMDVIVPTVGTISQCANEPSYQLAIQTEGMIKDIVQHLSAEVEDATTRNLVRQAGGLDPLVNMARDPATKEDKLLLAAVTGAIWKTAISPENVERYDQLKTVEVLVKLLENADEDEMVLKNVVGALCECLKFKHNRDVLRRVNGIPYLVNLLNYTFPPLLENVPMVLRECAEDESSMRIIEELDGVRLIWSLLKNESPKVQANAAWSLVPCIRYATDSGEMVRCFVGGLELIVNLLKSSDAHVLACVCAAIAEIAKDIENLAVITDHGVVPMLVNLVHTQNVELREHLASAIAYCCAWGSNCKTFGRLGAITPLVAYMADSNAKVHRTTALALFHLSKNAFNCITMHESGVVPFLLKAISTTDWDLQEAAAGCLANIRKLALEAETCHLIRNKDESSAEDD</sequence>
<feature type="repeat" description="ARM" evidence="1">
    <location>
        <begin position="177"/>
        <end position="236"/>
    </location>
</feature>
<dbReference type="Gene3D" id="1.25.10.10">
    <property type="entry name" value="Leucine-rich Repeat Variant"/>
    <property type="match status" value="3"/>
</dbReference>
<dbReference type="eggNOG" id="KOG0167">
    <property type="taxonomic scope" value="Eukaryota"/>
</dbReference>
<evidence type="ECO:0000313" key="4">
    <source>
        <dbReference type="Proteomes" id="UP000007266"/>
    </source>
</evidence>
<feature type="compositionally biased region" description="Basic and acidic residues" evidence="2">
    <location>
        <begin position="10"/>
        <end position="19"/>
    </location>
</feature>
<dbReference type="Proteomes" id="UP000007266">
    <property type="component" value="Unassembled WGS sequence"/>
</dbReference>
<dbReference type="PROSITE" id="PS50176">
    <property type="entry name" value="ARM_REPEAT"/>
    <property type="match status" value="3"/>
</dbReference>
<dbReference type="Pfam" id="PF00514">
    <property type="entry name" value="Arm"/>
    <property type="match status" value="1"/>
</dbReference>
<keyword evidence="4" id="KW-1185">Reference proteome</keyword>
<gene>
    <name evidence="3" type="primary">AUGUSTUS-3.0.2_31742</name>
    <name evidence="3" type="ORF">TcasGA2_TC031742</name>
</gene>
<evidence type="ECO:0000313" key="3">
    <source>
        <dbReference type="EMBL" id="KYB24617.1"/>
    </source>
</evidence>
<dbReference type="InterPro" id="IPR016024">
    <property type="entry name" value="ARM-type_fold"/>
</dbReference>
<dbReference type="STRING" id="7070.A0A139W9M0"/>
<evidence type="ECO:0000256" key="2">
    <source>
        <dbReference type="SAM" id="MobiDB-lite"/>
    </source>
</evidence>
<reference evidence="3 4" key="2">
    <citation type="journal article" date="2010" name="Nucleic Acids Res.">
        <title>BeetleBase in 2010: revisions to provide comprehensive genomic information for Tribolium castaneum.</title>
        <authorList>
            <person name="Kim H.S."/>
            <person name="Murphy T."/>
            <person name="Xia J."/>
            <person name="Caragea D."/>
            <person name="Park Y."/>
            <person name="Beeman R.W."/>
            <person name="Lorenzen M.D."/>
            <person name="Butcher S."/>
            <person name="Manak J.R."/>
            <person name="Brown S.J."/>
        </authorList>
    </citation>
    <scope>NUCLEOTIDE SEQUENCE [LARGE SCALE GENOMIC DNA]</scope>
    <source>
        <strain evidence="3 4">Georgia GA2</strain>
    </source>
</reference>
<dbReference type="InterPro" id="IPR011989">
    <property type="entry name" value="ARM-like"/>
</dbReference>
<reference evidence="3 4" key="1">
    <citation type="journal article" date="2008" name="Nature">
        <title>The genome of the model beetle and pest Tribolium castaneum.</title>
        <authorList>
            <consortium name="Tribolium Genome Sequencing Consortium"/>
            <person name="Richards S."/>
            <person name="Gibbs R.A."/>
            <person name="Weinstock G.M."/>
            <person name="Brown S.J."/>
            <person name="Denell R."/>
            <person name="Beeman R.W."/>
            <person name="Gibbs R."/>
            <person name="Beeman R.W."/>
            <person name="Brown S.J."/>
            <person name="Bucher G."/>
            <person name="Friedrich M."/>
            <person name="Grimmelikhuijzen C.J."/>
            <person name="Klingler M."/>
            <person name="Lorenzen M."/>
            <person name="Richards S."/>
            <person name="Roth S."/>
            <person name="Schroder R."/>
            <person name="Tautz D."/>
            <person name="Zdobnov E.M."/>
            <person name="Muzny D."/>
            <person name="Gibbs R.A."/>
            <person name="Weinstock G.M."/>
            <person name="Attaway T."/>
            <person name="Bell S."/>
            <person name="Buhay C.J."/>
            <person name="Chandrabose M.N."/>
            <person name="Chavez D."/>
            <person name="Clerk-Blankenburg K.P."/>
            <person name="Cree A."/>
            <person name="Dao M."/>
            <person name="Davis C."/>
            <person name="Chacko J."/>
            <person name="Dinh H."/>
            <person name="Dugan-Rocha S."/>
            <person name="Fowler G."/>
            <person name="Garner T.T."/>
            <person name="Garnes J."/>
            <person name="Gnirke A."/>
            <person name="Hawes A."/>
            <person name="Hernandez J."/>
            <person name="Hines S."/>
            <person name="Holder M."/>
            <person name="Hume J."/>
            <person name="Jhangiani S.N."/>
            <person name="Joshi V."/>
            <person name="Khan Z.M."/>
            <person name="Jackson L."/>
            <person name="Kovar C."/>
            <person name="Kowis A."/>
            <person name="Lee S."/>
            <person name="Lewis L.R."/>
            <person name="Margolis J."/>
            <person name="Morgan M."/>
            <person name="Nazareth L.V."/>
            <person name="Nguyen N."/>
            <person name="Okwuonu G."/>
            <person name="Parker D."/>
            <person name="Richards S."/>
            <person name="Ruiz S.J."/>
            <person name="Santibanez J."/>
            <person name="Savard J."/>
            <person name="Scherer S.E."/>
            <person name="Schneider B."/>
            <person name="Sodergren E."/>
            <person name="Tautz D."/>
            <person name="Vattahil S."/>
            <person name="Villasana D."/>
            <person name="White C.S."/>
            <person name="Wright R."/>
            <person name="Park Y."/>
            <person name="Beeman R.W."/>
            <person name="Lord J."/>
            <person name="Oppert B."/>
            <person name="Lorenzen M."/>
            <person name="Brown S."/>
            <person name="Wang L."/>
            <person name="Savard J."/>
            <person name="Tautz D."/>
            <person name="Richards S."/>
            <person name="Weinstock G."/>
            <person name="Gibbs R.A."/>
            <person name="Liu Y."/>
            <person name="Worley K."/>
            <person name="Weinstock G."/>
            <person name="Elsik C.G."/>
            <person name="Reese J.T."/>
            <person name="Elhaik E."/>
            <person name="Landan G."/>
            <person name="Graur D."/>
            <person name="Arensburger P."/>
            <person name="Atkinson P."/>
            <person name="Beeman R.W."/>
            <person name="Beidler J."/>
            <person name="Brown S.J."/>
            <person name="Demuth J.P."/>
            <person name="Drury D.W."/>
            <person name="Du Y.Z."/>
            <person name="Fujiwara H."/>
            <person name="Lorenzen M."/>
            <person name="Maselli V."/>
            <person name="Osanai M."/>
            <person name="Park Y."/>
            <person name="Robertson H.M."/>
            <person name="Tu Z."/>
            <person name="Wang J.J."/>
            <person name="Wang S."/>
            <person name="Richards S."/>
            <person name="Song H."/>
            <person name="Zhang L."/>
            <person name="Sodergren E."/>
            <person name="Werner D."/>
            <person name="Stanke M."/>
            <person name="Morgenstern B."/>
            <person name="Solovyev V."/>
            <person name="Kosarev P."/>
            <person name="Brown G."/>
            <person name="Chen H.C."/>
            <person name="Ermolaeva O."/>
            <person name="Hlavina W."/>
            <person name="Kapustin Y."/>
            <person name="Kiryutin B."/>
            <person name="Kitts P."/>
            <person name="Maglott D."/>
            <person name="Pruitt K."/>
            <person name="Sapojnikov V."/>
            <person name="Souvorov A."/>
            <person name="Mackey A.J."/>
            <person name="Waterhouse R.M."/>
            <person name="Wyder S."/>
            <person name="Zdobnov E.M."/>
            <person name="Zdobnov E.M."/>
            <person name="Wyder S."/>
            <person name="Kriventseva E.V."/>
            <person name="Kadowaki T."/>
            <person name="Bork P."/>
            <person name="Aranda M."/>
            <person name="Bao R."/>
            <person name="Beermann A."/>
            <person name="Berns N."/>
            <person name="Bolognesi R."/>
            <person name="Bonneton F."/>
            <person name="Bopp D."/>
            <person name="Brown S.J."/>
            <person name="Bucher G."/>
            <person name="Butts T."/>
            <person name="Chaumot A."/>
            <person name="Denell R.E."/>
            <person name="Ferrier D.E."/>
            <person name="Friedrich M."/>
            <person name="Gordon C.M."/>
            <person name="Jindra M."/>
            <person name="Klingler M."/>
            <person name="Lan Q."/>
            <person name="Lattorff H.M."/>
            <person name="Laudet V."/>
            <person name="von Levetsow C."/>
            <person name="Liu Z."/>
            <person name="Lutz R."/>
            <person name="Lynch J.A."/>
            <person name="da Fonseca R.N."/>
            <person name="Posnien N."/>
            <person name="Reuter R."/>
            <person name="Roth S."/>
            <person name="Savard J."/>
            <person name="Schinko J.B."/>
            <person name="Schmitt C."/>
            <person name="Schoppmeier M."/>
            <person name="Schroder R."/>
            <person name="Shippy T.D."/>
            <person name="Simonnet F."/>
            <person name="Marques-Souza H."/>
            <person name="Tautz D."/>
            <person name="Tomoyasu Y."/>
            <person name="Trauner J."/>
            <person name="Van der Zee M."/>
            <person name="Vervoort M."/>
            <person name="Wittkopp N."/>
            <person name="Wimmer E.A."/>
            <person name="Yang X."/>
            <person name="Jones A.K."/>
            <person name="Sattelle D.B."/>
            <person name="Ebert P.R."/>
            <person name="Nelson D."/>
            <person name="Scott J.G."/>
            <person name="Beeman R.W."/>
            <person name="Muthukrishnan S."/>
            <person name="Kramer K.J."/>
            <person name="Arakane Y."/>
            <person name="Beeman R.W."/>
            <person name="Zhu Q."/>
            <person name="Hogenkamp D."/>
            <person name="Dixit R."/>
            <person name="Oppert B."/>
            <person name="Jiang H."/>
            <person name="Zou Z."/>
            <person name="Marshall J."/>
            <person name="Elpidina E."/>
            <person name="Vinokurov K."/>
            <person name="Oppert C."/>
            <person name="Zou Z."/>
            <person name="Evans J."/>
            <person name="Lu Z."/>
            <person name="Zhao P."/>
            <person name="Sumathipala N."/>
            <person name="Altincicek B."/>
            <person name="Vilcinskas A."/>
            <person name="Williams M."/>
            <person name="Hultmark D."/>
            <person name="Hetru C."/>
            <person name="Jiang H."/>
            <person name="Grimmelikhuijzen C.J."/>
            <person name="Hauser F."/>
            <person name="Cazzamali G."/>
            <person name="Williamson M."/>
            <person name="Park Y."/>
            <person name="Li B."/>
            <person name="Tanaka Y."/>
            <person name="Predel R."/>
            <person name="Neupert S."/>
            <person name="Schachtner J."/>
            <person name="Verleyen P."/>
            <person name="Raible F."/>
            <person name="Bork P."/>
            <person name="Friedrich M."/>
            <person name="Walden K.K."/>
            <person name="Robertson H.M."/>
            <person name="Angeli S."/>
            <person name="Foret S."/>
            <person name="Bucher G."/>
            <person name="Schuetz S."/>
            <person name="Maleszka R."/>
            <person name="Wimmer E.A."/>
            <person name="Beeman R.W."/>
            <person name="Lorenzen M."/>
            <person name="Tomoyasu Y."/>
            <person name="Miller S.C."/>
            <person name="Grossmann D."/>
            <person name="Bucher G."/>
        </authorList>
    </citation>
    <scope>NUCLEOTIDE SEQUENCE [LARGE SCALE GENOMIC DNA]</scope>
    <source>
        <strain evidence="3 4">Georgia GA2</strain>
    </source>
</reference>
<protein>
    <submittedName>
        <fullName evidence="3">Armadillo repeat-containing protein 4-like Protein</fullName>
    </submittedName>
</protein>
<accession>A0A139W9M0</accession>
<dbReference type="SMART" id="SM00185">
    <property type="entry name" value="ARM"/>
    <property type="match status" value="11"/>
</dbReference>
<dbReference type="OMA" id="YMKAGNQ"/>
<proteinExistence type="predicted"/>
<feature type="region of interest" description="Disordered" evidence="2">
    <location>
        <begin position="1"/>
        <end position="49"/>
    </location>
</feature>
<evidence type="ECO:0000256" key="1">
    <source>
        <dbReference type="PROSITE-ProRule" id="PRU00259"/>
    </source>
</evidence>
<feature type="repeat" description="ARM" evidence="1">
    <location>
        <begin position="95"/>
        <end position="137"/>
    </location>
</feature>
<dbReference type="InterPro" id="IPR000225">
    <property type="entry name" value="Armadillo"/>
</dbReference>
<feature type="repeat" description="ARM" evidence="1">
    <location>
        <begin position="347"/>
        <end position="373"/>
    </location>
</feature>
<dbReference type="EMBL" id="KQ972166">
    <property type="protein sequence ID" value="KYB24617.1"/>
    <property type="molecule type" value="Genomic_DNA"/>
</dbReference>
<organism evidence="3 4">
    <name type="scientific">Tribolium castaneum</name>
    <name type="common">Red flour beetle</name>
    <dbReference type="NCBI Taxonomy" id="7070"/>
    <lineage>
        <taxon>Eukaryota</taxon>
        <taxon>Metazoa</taxon>
        <taxon>Ecdysozoa</taxon>
        <taxon>Arthropoda</taxon>
        <taxon>Hexapoda</taxon>
        <taxon>Insecta</taxon>
        <taxon>Pterygota</taxon>
        <taxon>Neoptera</taxon>
        <taxon>Endopterygota</taxon>
        <taxon>Coleoptera</taxon>
        <taxon>Polyphaga</taxon>
        <taxon>Cucujiformia</taxon>
        <taxon>Tenebrionidae</taxon>
        <taxon>Tenebrionidae incertae sedis</taxon>
        <taxon>Tribolium</taxon>
    </lineage>
</organism>
<dbReference type="AlphaFoldDB" id="A0A139W9M0"/>
<dbReference type="InParanoid" id="A0A139W9M0"/>
<dbReference type="PANTHER" id="PTHR46241:SF1">
    <property type="entry name" value="OUTER DYNEIN ARM-DOCKING COMPLEX SUBUNIT 2"/>
    <property type="match status" value="1"/>
</dbReference>
<name>A0A139W9M0_TRICA</name>
<feature type="compositionally biased region" description="Basic and acidic residues" evidence="2">
    <location>
        <begin position="38"/>
        <end position="48"/>
    </location>
</feature>
<feature type="compositionally biased region" description="Acidic residues" evidence="2">
    <location>
        <begin position="20"/>
        <end position="37"/>
    </location>
</feature>
<dbReference type="PANTHER" id="PTHR46241">
    <property type="entry name" value="ARMADILLO REPEAT-CONTAINING PROTEIN 4 ARMC4"/>
    <property type="match status" value="1"/>
</dbReference>
<dbReference type="FunCoup" id="A0A139W9M0">
    <property type="interactions" value="16"/>
</dbReference>